<dbReference type="InterPro" id="IPR016036">
    <property type="entry name" value="Malonyl_transacylase_ACP-bd"/>
</dbReference>
<dbReference type="Pfam" id="PF14765">
    <property type="entry name" value="PS-DH"/>
    <property type="match status" value="1"/>
</dbReference>
<evidence type="ECO:0000256" key="6">
    <source>
        <dbReference type="PROSITE-ProRule" id="PRU01363"/>
    </source>
</evidence>
<dbReference type="InterPro" id="IPR049552">
    <property type="entry name" value="PKS_DH_N"/>
</dbReference>
<dbReference type="GO" id="GO:0006633">
    <property type="term" value="P:fatty acid biosynthetic process"/>
    <property type="evidence" value="ECO:0007669"/>
    <property type="project" value="InterPro"/>
</dbReference>
<dbReference type="FunFam" id="1.10.1200.10:FF:000007">
    <property type="entry name" value="Probable polyketide synthase pks17"/>
    <property type="match status" value="1"/>
</dbReference>
<dbReference type="Pfam" id="PF02801">
    <property type="entry name" value="Ketoacyl-synt_C"/>
    <property type="match status" value="1"/>
</dbReference>
<dbReference type="InterPro" id="IPR049900">
    <property type="entry name" value="PKS_mFAS_DH"/>
</dbReference>
<dbReference type="SUPFAM" id="SSF55048">
    <property type="entry name" value="Probable ACP-binding domain of malonyl-CoA ACP transacylase"/>
    <property type="match status" value="1"/>
</dbReference>
<dbReference type="InterPro" id="IPR057326">
    <property type="entry name" value="KR_dom"/>
</dbReference>
<evidence type="ECO:0000256" key="3">
    <source>
        <dbReference type="ARBA" id="ARBA00022679"/>
    </source>
</evidence>
<dbReference type="InterPro" id="IPR049551">
    <property type="entry name" value="PKS_DH_C"/>
</dbReference>
<dbReference type="PROSITE" id="PS50075">
    <property type="entry name" value="CARRIER"/>
    <property type="match status" value="1"/>
</dbReference>
<protein>
    <submittedName>
        <fullName evidence="11">Acyl transferase domain-containing protein</fullName>
    </submittedName>
</protein>
<feature type="region of interest" description="Disordered" evidence="7">
    <location>
        <begin position="1190"/>
        <end position="1255"/>
    </location>
</feature>
<dbReference type="PROSITE" id="PS52004">
    <property type="entry name" value="KS3_2"/>
    <property type="match status" value="1"/>
</dbReference>
<dbReference type="InterPro" id="IPR020841">
    <property type="entry name" value="PKS_Beta-ketoAc_synthase_dom"/>
</dbReference>
<keyword evidence="5" id="KW-0012">Acyltransferase</keyword>
<feature type="compositionally biased region" description="Low complexity" evidence="7">
    <location>
        <begin position="1424"/>
        <end position="1438"/>
    </location>
</feature>
<dbReference type="Pfam" id="PF08240">
    <property type="entry name" value="ADH_N"/>
    <property type="match status" value="1"/>
</dbReference>
<feature type="compositionally biased region" description="Pro residues" evidence="7">
    <location>
        <begin position="1199"/>
        <end position="1210"/>
    </location>
</feature>
<dbReference type="SMART" id="SM00827">
    <property type="entry name" value="PKS_AT"/>
    <property type="match status" value="1"/>
</dbReference>
<dbReference type="SMART" id="SM00826">
    <property type="entry name" value="PKS_DH"/>
    <property type="match status" value="1"/>
</dbReference>
<feature type="region of interest" description="N-terminal hotdog fold" evidence="6">
    <location>
        <begin position="823"/>
        <end position="954"/>
    </location>
</feature>
<dbReference type="Gene3D" id="3.10.129.110">
    <property type="entry name" value="Polyketide synthase dehydratase"/>
    <property type="match status" value="1"/>
</dbReference>
<dbReference type="InterPro" id="IPR013968">
    <property type="entry name" value="PKS_KR"/>
</dbReference>
<feature type="region of interest" description="C-terminal hotdog fold" evidence="6">
    <location>
        <begin position="966"/>
        <end position="1116"/>
    </location>
</feature>
<dbReference type="InterPro" id="IPR014030">
    <property type="entry name" value="Ketoacyl_synth_N"/>
</dbReference>
<dbReference type="Pfam" id="PF22953">
    <property type="entry name" value="SpnB_Rossmann"/>
    <property type="match status" value="1"/>
</dbReference>
<dbReference type="InterPro" id="IPR016039">
    <property type="entry name" value="Thiolase-like"/>
</dbReference>
<dbReference type="CDD" id="cd00833">
    <property type="entry name" value="PKS"/>
    <property type="match status" value="1"/>
</dbReference>
<dbReference type="InterPro" id="IPR011032">
    <property type="entry name" value="GroES-like_sf"/>
</dbReference>
<keyword evidence="3 11" id="KW-0808">Transferase</keyword>
<dbReference type="CDD" id="cd05195">
    <property type="entry name" value="enoyl_red"/>
    <property type="match status" value="1"/>
</dbReference>
<dbReference type="InterPro" id="IPR013154">
    <property type="entry name" value="ADH-like_N"/>
</dbReference>
<dbReference type="FunFam" id="3.40.50.720:FF:000209">
    <property type="entry name" value="Polyketide synthase Pks12"/>
    <property type="match status" value="1"/>
</dbReference>
<dbReference type="InterPro" id="IPR009081">
    <property type="entry name" value="PP-bd_ACP"/>
</dbReference>
<dbReference type="GO" id="GO:0016491">
    <property type="term" value="F:oxidoreductase activity"/>
    <property type="evidence" value="ECO:0007669"/>
    <property type="project" value="InterPro"/>
</dbReference>
<dbReference type="InterPro" id="IPR042104">
    <property type="entry name" value="PKS_dehydratase_sf"/>
</dbReference>
<dbReference type="SMART" id="SM01294">
    <property type="entry name" value="PKS_PP_betabranch"/>
    <property type="match status" value="1"/>
</dbReference>
<dbReference type="SMART" id="SM00829">
    <property type="entry name" value="PKS_ER"/>
    <property type="match status" value="1"/>
</dbReference>
<dbReference type="Pfam" id="PF08659">
    <property type="entry name" value="KR"/>
    <property type="match status" value="1"/>
</dbReference>
<dbReference type="Pfam" id="PF00698">
    <property type="entry name" value="Acyl_transf_1"/>
    <property type="match status" value="1"/>
</dbReference>
<dbReference type="SUPFAM" id="SSF47336">
    <property type="entry name" value="ACP-like"/>
    <property type="match status" value="1"/>
</dbReference>
<feature type="region of interest" description="Disordered" evidence="7">
    <location>
        <begin position="1399"/>
        <end position="1438"/>
    </location>
</feature>
<feature type="compositionally biased region" description="Basic and acidic residues" evidence="7">
    <location>
        <begin position="1408"/>
        <end position="1418"/>
    </location>
</feature>
<dbReference type="InterPro" id="IPR055123">
    <property type="entry name" value="SpnB-like_Rossmann"/>
</dbReference>
<feature type="compositionally biased region" description="Gly residues" evidence="7">
    <location>
        <begin position="1243"/>
        <end position="1255"/>
    </location>
</feature>
<dbReference type="Pfam" id="PF21089">
    <property type="entry name" value="PKS_DH_N"/>
    <property type="match status" value="1"/>
</dbReference>
<dbReference type="InterPro" id="IPR032821">
    <property type="entry name" value="PKS_assoc"/>
</dbReference>
<dbReference type="InterPro" id="IPR014043">
    <property type="entry name" value="Acyl_transferase_dom"/>
</dbReference>
<gene>
    <name evidence="11" type="ORF">SAMN05421505_1563</name>
</gene>
<evidence type="ECO:0000256" key="2">
    <source>
        <dbReference type="ARBA" id="ARBA00022553"/>
    </source>
</evidence>
<feature type="non-terminal residue" evidence="11">
    <location>
        <position position="1"/>
    </location>
</feature>
<feature type="domain" description="Carrier" evidence="8">
    <location>
        <begin position="2072"/>
        <end position="2147"/>
    </location>
</feature>
<dbReference type="SMART" id="SM00823">
    <property type="entry name" value="PKS_PP"/>
    <property type="match status" value="1"/>
</dbReference>
<accession>A0A1G8KVH7</accession>
<keyword evidence="2" id="KW-0597">Phosphoprotein</keyword>
<dbReference type="Gene3D" id="3.40.366.10">
    <property type="entry name" value="Malonyl-Coenzyme A Acyl Carrier Protein, domain 2"/>
    <property type="match status" value="1"/>
</dbReference>
<keyword evidence="4" id="KW-0511">Multifunctional enzyme</keyword>
<evidence type="ECO:0000259" key="8">
    <source>
        <dbReference type="PROSITE" id="PS50075"/>
    </source>
</evidence>
<dbReference type="InterPro" id="IPR018201">
    <property type="entry name" value="Ketoacyl_synth_AS"/>
</dbReference>
<dbReference type="InterPro" id="IPR020807">
    <property type="entry name" value="PKS_DH"/>
</dbReference>
<dbReference type="SUPFAM" id="SSF50129">
    <property type="entry name" value="GroES-like"/>
    <property type="match status" value="1"/>
</dbReference>
<name>A0A1G8KVH7_9ACTN</name>
<dbReference type="Proteomes" id="UP000198923">
    <property type="component" value="Unassembled WGS sequence"/>
</dbReference>
<dbReference type="RefSeq" id="WP_143020516.1">
    <property type="nucleotide sequence ID" value="NZ_FNCN01000056.1"/>
</dbReference>
<dbReference type="InterPro" id="IPR014031">
    <property type="entry name" value="Ketoacyl_synth_C"/>
</dbReference>
<feature type="region of interest" description="Disordered" evidence="7">
    <location>
        <begin position="1445"/>
        <end position="1464"/>
    </location>
</feature>
<dbReference type="SUPFAM" id="SSF52151">
    <property type="entry name" value="FabD/lysophospholipase-like"/>
    <property type="match status" value="1"/>
</dbReference>
<dbReference type="FunFam" id="3.40.366.10:FF:000002">
    <property type="entry name" value="Probable polyketide synthase 2"/>
    <property type="match status" value="1"/>
</dbReference>
<dbReference type="InterPro" id="IPR020806">
    <property type="entry name" value="PKS_PP-bd"/>
</dbReference>
<dbReference type="PANTHER" id="PTHR43775">
    <property type="entry name" value="FATTY ACID SYNTHASE"/>
    <property type="match status" value="1"/>
</dbReference>
<dbReference type="CDD" id="cd08956">
    <property type="entry name" value="KR_3_FAS_SDR_x"/>
    <property type="match status" value="1"/>
</dbReference>
<dbReference type="PANTHER" id="PTHR43775:SF51">
    <property type="entry name" value="INACTIVE PHENOLPHTHIOCEROL SYNTHESIS POLYKETIDE SYNTHASE TYPE I PKS1-RELATED"/>
    <property type="match status" value="1"/>
</dbReference>
<feature type="domain" description="Ketosynthase family 3 (KS3)" evidence="9">
    <location>
        <begin position="1"/>
        <end position="331"/>
    </location>
</feature>
<dbReference type="OrthoDB" id="4537517at2"/>
<dbReference type="STRING" id="504805.SAMN05421505_1563"/>
<dbReference type="Gene3D" id="3.40.50.11460">
    <property type="match status" value="1"/>
</dbReference>
<sequence>LLEVAWEGVERAGVDPVSLRGSDVGVFIGLMYNDYRSRFARIPEGFEGYLGNGSLASIASGRLAYAFGFEGPAVTVDTACSSSLVSLHLAVRSLRAGECSLALAGGATVMATPGTFIEFSRQGGLAPDGRCKAYSDAADGTGWAEGVGLLVLERLSDALRHGRRVLAVIRGTAVNQDGASSQLTAPNGVAQQRVIRAALADAGLSPGDVDAVEGHGTGTVLGDPIEVGALQAAYGQGRDRPLWLGSLKSNIGHAQAAAGVGGVIKLVEAMRRGVLPRTLHAETPSSRVEWEGGGVELLSAEREWPERDGVRRAGVSSFGISGTNAHIVLESAPQEAAGSLPYGTAPNGGPARAARLRDAAANGTSAPDPALPWVISARSRTALRDQARRLAEWFAADGPNPRDVGYSLAVSRTAHRFRAAVTGSTAGDYLSELARIADGDEVPAAPASSPAAVFVFPGQGSQWENMAAGLLESSPVFRDRLEECDAALRPHTGWSVWDVLTSAPGARTLDDVDVVQPALFAVMVSLAEVWRAHGVRPAAVIGHSQGEIAAACVAGALTLEDAAKVVALRSRALRELKGGGGMLSLGLTEEQARERIATWQGEPAVGLAMAAVNGPSSVVISGPDAALDEVRARAEAEGVRAKRIPVDYASHSPYVERIRDRLLRDLADLKPREAGTVVYSTVTGERLDTTLMDADYWYRNLRQTVLLDTAVRRSLADGHRLFIESSPHPVLTIGLADTIDAEGAQADVVASLRRDDGGQSRMLSALAEAFAKGAPVDWTGLAATVGGRRIALPTYAFHREDYWLRAPATAGEPADLGLDSAGHPVLGAAVATPGDGGTVSDGGTVFVGRLSAGDLGRFSEHRVAGSAVLPGAALIEMAWHAGRHVGCERVDELTFHRPLVLYGSAPRIRVAVSPPDERGARRVDIHSGVLEADGEWGEWIHHASGTLTESAARGSALAGAWPPPGATPIELDGAYEHLAAIGYEYRPAFRGLRRAWRDGDGLYAEAELQAEPGAGFGLDPALLDAALHPLAVEAVGQAAGEAAGHGVVRLPFTVSGAELHAVGAGAVRVVVSPARAGADAGARADAVAVRLFDPLGEPVASIESLATRPADAAAFVPDAGDLHLVEWRTAPPAPLEPGTSAVALVGSAEDAEPYAAAFAASGVHVTIFRDLGSLLAREPRPDHVALLIPTAPTSAAPTPTTPTPTTPTPTTPTQAHGVPAPAQGGPADGSPGQGFLHSAHGILGHGVPGHGDGVPGDGVPGHGVSAHGLLGHGVPAGDVPATGLRGDDVPRAAREATRRLLGDLQTWLAADPPDSSRLAIVTRGSVTAVPGDTPDLTTAPLWGLLRTAQTEHPGRFSLIDLDTHADTASVLPAVLLAGTPQAALRAGTLLRPQLVPLPASADVLSPPRETERDTRGDTPDGPDAATLATSPTPTTGAAFATAATPATGATPTTAATPATAATPTAGPWRLGLTELGTLDNLALLPAPEADRSLRPGEVRVGIRAAALNFRDVIIGLGLYPGAAAVGAEAAGIVIDKADDVTDLDVGDRVMGLFDGGGIGPYAVTDRRLLSPVPPGWSFTEAAGVCVAYLTAHYGLRHLAQVRPGQSLLLHAASGGVGMAALRLAAAYGLDVYTTASPAKWPVLRALGVAGDRIANSRTLDFEAQFAEQTGGAGFDVVLDSLAREFVDASLRLTAPGGWFLEMGKTDIRDPDVVARDHPGVRYQAFDLRDAGPDLIQTMLAELFPLWSDGTLEPLPTTAWPAALAPRAFRHLSQARHVGKVALTLPAPLDPEGTVLITGGTGVLGGLLARHLAAVHGVRHLLLVGRRGGDAPGAADLLAELAALGASASAVACDTTDRDQVAAVLDAIPGEHPLTAVVHAAGVLDDGILETLTPERLDAVLRPKADAAWILHELTKDRELSAFVLFSSAAGVLGNAGQANYAAANVFLDALAETRQAAGLPAVSIDWGLWERASTMTGHLADGDKARLARAGVAPLSDADGLALFGRALAAGPPSVVAAPIHRAALRAHGADHPLLAGPASLRERRTASAGPAPGQRTLAERLQRLSPPEREQALLDLVRRHAAAVLGHTSADAIDRTRPFKALGFDSLASVEFRNRLRTATGLGLSATVVFDFPTPTDLAAELGARLFPGHADETGAGPAPVLAEIDRLEAALAALAALTAEHGHDAEAGGHEQVTVRLRALLAAWTSTRPVDEDLADATDTELFRELDSELGI</sequence>
<proteinExistence type="predicted"/>
<organism evidence="11 12">
    <name type="scientific">Sinosporangium album</name>
    <dbReference type="NCBI Taxonomy" id="504805"/>
    <lineage>
        <taxon>Bacteria</taxon>
        <taxon>Bacillati</taxon>
        <taxon>Actinomycetota</taxon>
        <taxon>Actinomycetes</taxon>
        <taxon>Streptosporangiales</taxon>
        <taxon>Streptosporangiaceae</taxon>
        <taxon>Sinosporangium</taxon>
    </lineage>
</organism>
<feature type="domain" description="PKS/mFAS DH" evidence="10">
    <location>
        <begin position="823"/>
        <end position="1116"/>
    </location>
</feature>
<dbReference type="Pfam" id="PF00550">
    <property type="entry name" value="PP-binding"/>
    <property type="match status" value="1"/>
</dbReference>
<dbReference type="Pfam" id="PF16197">
    <property type="entry name" value="KAsynt_C_assoc"/>
    <property type="match status" value="1"/>
</dbReference>
<dbReference type="SMART" id="SM00825">
    <property type="entry name" value="PKS_KS"/>
    <property type="match status" value="1"/>
</dbReference>
<evidence type="ECO:0000256" key="5">
    <source>
        <dbReference type="ARBA" id="ARBA00023315"/>
    </source>
</evidence>
<evidence type="ECO:0000313" key="11">
    <source>
        <dbReference type="EMBL" id="SDI47357.1"/>
    </source>
</evidence>
<feature type="active site" description="Proton donor; for dehydratase activity" evidence="6">
    <location>
        <position position="1024"/>
    </location>
</feature>
<dbReference type="InterPro" id="IPR001227">
    <property type="entry name" value="Ac_transferase_dom_sf"/>
</dbReference>
<dbReference type="InterPro" id="IPR020843">
    <property type="entry name" value="ER"/>
</dbReference>
<dbReference type="Gene3D" id="1.10.1200.10">
    <property type="entry name" value="ACP-like"/>
    <property type="match status" value="1"/>
</dbReference>
<dbReference type="Pfam" id="PF13602">
    <property type="entry name" value="ADH_zinc_N_2"/>
    <property type="match status" value="1"/>
</dbReference>
<dbReference type="InterPro" id="IPR036736">
    <property type="entry name" value="ACP-like_sf"/>
</dbReference>
<dbReference type="Gene3D" id="3.90.180.10">
    <property type="entry name" value="Medium-chain alcohol dehydrogenases, catalytic domain"/>
    <property type="match status" value="1"/>
</dbReference>
<dbReference type="InterPro" id="IPR016035">
    <property type="entry name" value="Acyl_Trfase/lysoPLipase"/>
</dbReference>
<dbReference type="InterPro" id="IPR050091">
    <property type="entry name" value="PKS_NRPS_Biosynth_Enz"/>
</dbReference>
<evidence type="ECO:0000313" key="12">
    <source>
        <dbReference type="Proteomes" id="UP000198923"/>
    </source>
</evidence>
<dbReference type="InterPro" id="IPR036291">
    <property type="entry name" value="NAD(P)-bd_dom_sf"/>
</dbReference>
<dbReference type="Gene3D" id="3.40.50.720">
    <property type="entry name" value="NAD(P)-binding Rossmann-like Domain"/>
    <property type="match status" value="1"/>
</dbReference>
<evidence type="ECO:0000259" key="10">
    <source>
        <dbReference type="PROSITE" id="PS52019"/>
    </source>
</evidence>
<evidence type="ECO:0000256" key="4">
    <source>
        <dbReference type="ARBA" id="ARBA00023268"/>
    </source>
</evidence>
<dbReference type="GO" id="GO:0004315">
    <property type="term" value="F:3-oxoacyl-[acyl-carrier-protein] synthase activity"/>
    <property type="evidence" value="ECO:0007669"/>
    <property type="project" value="InterPro"/>
</dbReference>
<evidence type="ECO:0000259" key="9">
    <source>
        <dbReference type="PROSITE" id="PS52004"/>
    </source>
</evidence>
<dbReference type="Gene3D" id="3.40.47.10">
    <property type="match status" value="1"/>
</dbReference>
<reference evidence="11 12" key="1">
    <citation type="submission" date="2016-10" db="EMBL/GenBank/DDBJ databases">
        <authorList>
            <person name="de Groot N.N."/>
        </authorList>
    </citation>
    <scope>NUCLEOTIDE SEQUENCE [LARGE SCALE GENOMIC DNA]</scope>
    <source>
        <strain evidence="11 12">CPCC 201354</strain>
    </source>
</reference>
<dbReference type="SMART" id="SM00822">
    <property type="entry name" value="PKS_KR"/>
    <property type="match status" value="1"/>
</dbReference>
<dbReference type="EMBL" id="FNCN01000056">
    <property type="protein sequence ID" value="SDI47357.1"/>
    <property type="molecule type" value="Genomic_DNA"/>
</dbReference>
<dbReference type="PROSITE" id="PS52019">
    <property type="entry name" value="PKS_MFAS_DH"/>
    <property type="match status" value="1"/>
</dbReference>
<keyword evidence="12" id="KW-1185">Reference proteome</keyword>
<evidence type="ECO:0000256" key="1">
    <source>
        <dbReference type="ARBA" id="ARBA00022450"/>
    </source>
</evidence>
<evidence type="ECO:0000256" key="7">
    <source>
        <dbReference type="SAM" id="MobiDB-lite"/>
    </source>
</evidence>
<dbReference type="GO" id="GO:0031177">
    <property type="term" value="F:phosphopantetheine binding"/>
    <property type="evidence" value="ECO:0007669"/>
    <property type="project" value="InterPro"/>
</dbReference>
<dbReference type="Gene3D" id="3.30.70.3290">
    <property type="match status" value="1"/>
</dbReference>
<keyword evidence="1" id="KW-0596">Phosphopantetheine</keyword>
<dbReference type="PROSITE" id="PS00606">
    <property type="entry name" value="KS3_1"/>
    <property type="match status" value="1"/>
</dbReference>
<dbReference type="SUPFAM" id="SSF53901">
    <property type="entry name" value="Thiolase-like"/>
    <property type="match status" value="1"/>
</dbReference>
<dbReference type="GO" id="GO:0004312">
    <property type="term" value="F:fatty acid synthase activity"/>
    <property type="evidence" value="ECO:0007669"/>
    <property type="project" value="TreeGrafter"/>
</dbReference>
<dbReference type="Pfam" id="PF00109">
    <property type="entry name" value="ketoacyl-synt"/>
    <property type="match status" value="1"/>
</dbReference>
<feature type="active site" description="Proton acceptor; for dehydratase activity" evidence="6">
    <location>
        <position position="861"/>
    </location>
</feature>
<dbReference type="SUPFAM" id="SSF51735">
    <property type="entry name" value="NAD(P)-binding Rossmann-fold domains"/>
    <property type="match status" value="3"/>
</dbReference>